<dbReference type="NCBIfam" id="TIGR01635">
    <property type="entry name" value="tail_comp_S"/>
    <property type="match status" value="1"/>
</dbReference>
<protein>
    <submittedName>
        <fullName evidence="1">Phage virion morphogenesis protein</fullName>
    </submittedName>
</protein>
<dbReference type="AlphaFoldDB" id="A0A2W7QE94"/>
<dbReference type="EMBL" id="QKZS01000047">
    <property type="protein sequence ID" value="PZX46828.1"/>
    <property type="molecule type" value="Genomic_DNA"/>
</dbReference>
<comment type="caution">
    <text evidence="1">The sequence shown here is derived from an EMBL/GenBank/DDBJ whole genome shotgun (WGS) entry which is preliminary data.</text>
</comment>
<reference evidence="1 2" key="1">
    <citation type="submission" date="2018-06" db="EMBL/GenBank/DDBJ databases">
        <title>Genomic Encyclopedia of Archaeal and Bacterial Type Strains, Phase II (KMG-II): from individual species to whole genera.</title>
        <authorList>
            <person name="Goeker M."/>
        </authorList>
    </citation>
    <scope>NUCLEOTIDE SEQUENCE [LARGE SCALE GENOMIC DNA]</scope>
    <source>
        <strain evidence="1 2">DSM 18774</strain>
    </source>
</reference>
<dbReference type="Pfam" id="PF05069">
    <property type="entry name" value="Phage_tail_S"/>
    <property type="match status" value="1"/>
</dbReference>
<dbReference type="Proteomes" id="UP000249538">
    <property type="component" value="Unassembled WGS sequence"/>
</dbReference>
<dbReference type="RefSeq" id="WP_111467632.1">
    <property type="nucleotide sequence ID" value="NZ_QKZS01000047.1"/>
</dbReference>
<evidence type="ECO:0000313" key="1">
    <source>
        <dbReference type="EMBL" id="PZX46828.1"/>
    </source>
</evidence>
<gene>
    <name evidence="1" type="ORF">LX76_04618</name>
</gene>
<organism evidence="1 2">
    <name type="scientific">Cereibacter changlensis</name>
    <dbReference type="NCBI Taxonomy" id="402884"/>
    <lineage>
        <taxon>Bacteria</taxon>
        <taxon>Pseudomonadati</taxon>
        <taxon>Pseudomonadota</taxon>
        <taxon>Alphaproteobacteria</taxon>
        <taxon>Rhodobacterales</taxon>
        <taxon>Paracoccaceae</taxon>
        <taxon>Cereibacter</taxon>
    </lineage>
</organism>
<name>A0A2W7QE94_9RHOB</name>
<proteinExistence type="predicted"/>
<evidence type="ECO:0000313" key="2">
    <source>
        <dbReference type="Proteomes" id="UP000249538"/>
    </source>
</evidence>
<accession>A0A2W7QE94</accession>
<dbReference type="InterPro" id="IPR006522">
    <property type="entry name" value="Phage_virion_morphogenesis"/>
</dbReference>
<sequence length="163" mass="17599">MVGVATELDLAGLAPARDLLTRISALDLDQLGGEEIGALLENSTKRRLQDEKTDPEGNRWVAWSAAYDATRDHGRHSLLISNGNPGLLESIQHFSDPEAVRIGSNLIYAAIHQFGADPAKAREGSLPGAEGAGIPARPYLGVSEEDRRDIERLVIGRLEDLLP</sequence>